<evidence type="ECO:0000256" key="1">
    <source>
        <dbReference type="ARBA" id="ARBA00010641"/>
    </source>
</evidence>
<proteinExistence type="inferred from homology"/>
<evidence type="ECO:0000256" key="3">
    <source>
        <dbReference type="ARBA" id="ARBA00023082"/>
    </source>
</evidence>
<sequence length="206" mass="23173">MSDIAKSFDIWNGWHRYGGAEGAAFVRATLLDTGTKSILLEAFLEKRPALKRFLVARFRDETVADDLLQDLYLKLERIEDASAISNVGAYLFRMANNVALDHRRQKTRQMVRDKAWVDVSRADQGGESVDEGPAADRALEAKQKLAQVSEALNQLPPQCRKVFVLHKLKGKSHREVSESLGIAVSTVEKHMAKAMKFLVLHLKDKD</sequence>
<dbReference type="GO" id="GO:0006352">
    <property type="term" value="P:DNA-templated transcription initiation"/>
    <property type="evidence" value="ECO:0007669"/>
    <property type="project" value="InterPro"/>
</dbReference>
<evidence type="ECO:0000256" key="4">
    <source>
        <dbReference type="ARBA" id="ARBA00023163"/>
    </source>
</evidence>
<dbReference type="InterPro" id="IPR014284">
    <property type="entry name" value="RNA_pol_sigma-70_dom"/>
</dbReference>
<keyword evidence="2" id="KW-0805">Transcription regulation</keyword>
<evidence type="ECO:0000259" key="6">
    <source>
        <dbReference type="Pfam" id="PF08281"/>
    </source>
</evidence>
<dbReference type="RefSeq" id="WP_068303974.1">
    <property type="nucleotide sequence ID" value="NZ_FNAK01000004.1"/>
</dbReference>
<dbReference type="Gene3D" id="1.10.10.10">
    <property type="entry name" value="Winged helix-like DNA-binding domain superfamily/Winged helix DNA-binding domain"/>
    <property type="match status" value="1"/>
</dbReference>
<dbReference type="InterPro" id="IPR013324">
    <property type="entry name" value="RNA_pol_sigma_r3/r4-like"/>
</dbReference>
<gene>
    <name evidence="7" type="ORF">SAMN04488071_2094</name>
</gene>
<dbReference type="SUPFAM" id="SSF88946">
    <property type="entry name" value="Sigma2 domain of RNA polymerase sigma factors"/>
    <property type="match status" value="1"/>
</dbReference>
<dbReference type="GO" id="GO:0003677">
    <property type="term" value="F:DNA binding"/>
    <property type="evidence" value="ECO:0007669"/>
    <property type="project" value="InterPro"/>
</dbReference>
<dbReference type="InterPro" id="IPR036388">
    <property type="entry name" value="WH-like_DNA-bd_sf"/>
</dbReference>
<dbReference type="AlphaFoldDB" id="A0A1G7A4X0"/>
<keyword evidence="3" id="KW-0731">Sigma factor</keyword>
<name>A0A1G7A4X0_9PROT</name>
<keyword evidence="4" id="KW-0804">Transcription</keyword>
<dbReference type="InterPro" id="IPR007627">
    <property type="entry name" value="RNA_pol_sigma70_r2"/>
</dbReference>
<dbReference type="CDD" id="cd06171">
    <property type="entry name" value="Sigma70_r4"/>
    <property type="match status" value="1"/>
</dbReference>
<dbReference type="InterPro" id="IPR039425">
    <property type="entry name" value="RNA_pol_sigma-70-like"/>
</dbReference>
<dbReference type="InterPro" id="IPR013249">
    <property type="entry name" value="RNA_pol_sigma70_r4_t2"/>
</dbReference>
<dbReference type="GO" id="GO:0016987">
    <property type="term" value="F:sigma factor activity"/>
    <property type="evidence" value="ECO:0007669"/>
    <property type="project" value="UniProtKB-KW"/>
</dbReference>
<dbReference type="EMBL" id="FNAK01000004">
    <property type="protein sequence ID" value="SDE09978.1"/>
    <property type="molecule type" value="Genomic_DNA"/>
</dbReference>
<dbReference type="STRING" id="637679.GCA_001550055_01763"/>
<keyword evidence="8" id="KW-1185">Reference proteome</keyword>
<dbReference type="SUPFAM" id="SSF88659">
    <property type="entry name" value="Sigma3 and sigma4 domains of RNA polymerase sigma factors"/>
    <property type="match status" value="1"/>
</dbReference>
<reference evidence="7 8" key="1">
    <citation type="submission" date="2016-10" db="EMBL/GenBank/DDBJ databases">
        <authorList>
            <person name="de Groot N.N."/>
        </authorList>
    </citation>
    <scope>NUCLEOTIDE SEQUENCE [LARGE SCALE GENOMIC DNA]</scope>
    <source>
        <strain evidence="7 8">CGMCC 1.9109</strain>
    </source>
</reference>
<comment type="similarity">
    <text evidence="1">Belongs to the sigma-70 factor family. ECF subfamily.</text>
</comment>
<dbReference type="PANTHER" id="PTHR43133">
    <property type="entry name" value="RNA POLYMERASE ECF-TYPE SIGMA FACTO"/>
    <property type="match status" value="1"/>
</dbReference>
<organism evidence="7 8">
    <name type="scientific">Kordiimonas lacus</name>
    <dbReference type="NCBI Taxonomy" id="637679"/>
    <lineage>
        <taxon>Bacteria</taxon>
        <taxon>Pseudomonadati</taxon>
        <taxon>Pseudomonadota</taxon>
        <taxon>Alphaproteobacteria</taxon>
        <taxon>Kordiimonadales</taxon>
        <taxon>Kordiimonadaceae</taxon>
        <taxon>Kordiimonas</taxon>
    </lineage>
</organism>
<dbReference type="InterPro" id="IPR013325">
    <property type="entry name" value="RNA_pol_sigma_r2"/>
</dbReference>
<feature type="domain" description="RNA polymerase sigma factor 70 region 4 type 2" evidence="6">
    <location>
        <begin position="147"/>
        <end position="198"/>
    </location>
</feature>
<evidence type="ECO:0000313" key="7">
    <source>
        <dbReference type="EMBL" id="SDE09978.1"/>
    </source>
</evidence>
<dbReference type="Pfam" id="PF08281">
    <property type="entry name" value="Sigma70_r4_2"/>
    <property type="match status" value="1"/>
</dbReference>
<evidence type="ECO:0000313" key="8">
    <source>
        <dbReference type="Proteomes" id="UP000183685"/>
    </source>
</evidence>
<dbReference type="NCBIfam" id="TIGR02937">
    <property type="entry name" value="sigma70-ECF"/>
    <property type="match status" value="1"/>
</dbReference>
<dbReference type="Pfam" id="PF04542">
    <property type="entry name" value="Sigma70_r2"/>
    <property type="match status" value="1"/>
</dbReference>
<protein>
    <submittedName>
        <fullName evidence="7">RNA polymerase sigma-70 factor, ECF subfamily</fullName>
    </submittedName>
</protein>
<dbReference type="Gene3D" id="1.10.1740.10">
    <property type="match status" value="1"/>
</dbReference>
<feature type="domain" description="RNA polymerase sigma-70 region 2" evidence="5">
    <location>
        <begin position="47"/>
        <end position="108"/>
    </location>
</feature>
<dbReference type="PANTHER" id="PTHR43133:SF63">
    <property type="entry name" value="RNA POLYMERASE SIGMA FACTOR FECI-RELATED"/>
    <property type="match status" value="1"/>
</dbReference>
<dbReference type="Proteomes" id="UP000183685">
    <property type="component" value="Unassembled WGS sequence"/>
</dbReference>
<evidence type="ECO:0000256" key="2">
    <source>
        <dbReference type="ARBA" id="ARBA00023015"/>
    </source>
</evidence>
<accession>A0A1G7A4X0</accession>
<evidence type="ECO:0000259" key="5">
    <source>
        <dbReference type="Pfam" id="PF04542"/>
    </source>
</evidence>